<proteinExistence type="predicted"/>
<name>A0ACB5UEV9_9FIRM</name>
<dbReference type="EMBL" id="BTPU01000005">
    <property type="protein sequence ID" value="GMQ61192.1"/>
    <property type="molecule type" value="Genomic_DNA"/>
</dbReference>
<comment type="caution">
    <text evidence="1">The sequence shown here is derived from an EMBL/GenBank/DDBJ whole genome shotgun (WGS) entry which is preliminary data.</text>
</comment>
<evidence type="ECO:0000313" key="2">
    <source>
        <dbReference type="Proteomes" id="UP001374599"/>
    </source>
</evidence>
<gene>
    <name evidence="1" type="ORF">AN2V17_04200</name>
</gene>
<reference evidence="1" key="1">
    <citation type="submission" date="2023-09" db="EMBL/GenBank/DDBJ databases">
        <title>Vallitalea sediminicola and Vallitalea maricola sp. nov., anaerobic bacteria isolated from marine sediment.</title>
        <authorList>
            <person name="Hirano S."/>
            <person name="Maeda A."/>
            <person name="Terahara T."/>
            <person name="Mori K."/>
            <person name="Hamada M."/>
            <person name="Matsumoto R."/>
            <person name="Kobayashi T."/>
        </authorList>
    </citation>
    <scope>NUCLEOTIDE SEQUENCE</scope>
    <source>
        <strain evidence="1">AN17-2</strain>
    </source>
</reference>
<evidence type="ECO:0000313" key="1">
    <source>
        <dbReference type="EMBL" id="GMQ61192.1"/>
    </source>
</evidence>
<dbReference type="Proteomes" id="UP001374599">
    <property type="component" value="Unassembled WGS sequence"/>
</dbReference>
<organism evidence="1 2">
    <name type="scientific">Vallitalea maricola</name>
    <dbReference type="NCBI Taxonomy" id="3074433"/>
    <lineage>
        <taxon>Bacteria</taxon>
        <taxon>Bacillati</taxon>
        <taxon>Bacillota</taxon>
        <taxon>Clostridia</taxon>
        <taxon>Lachnospirales</taxon>
        <taxon>Vallitaleaceae</taxon>
        <taxon>Vallitalea</taxon>
    </lineage>
</organism>
<sequence length="339" mass="40690">MRSKEYWKKRSLRREKEFDNKAKEYLKDLEKEFRVSMTAIDKRIEQLYKRFAKDNKLTYYEARKKLDKTDLEVFKKQVDKYLADNVMNDTYNRYLRNLSSKGSITRLQALQSEIRHEIETLYNSFQDSIEKYLIDVYEENYYRSIYEIQIGTNIGTSFVRLNRQALSFVIHYDWSGKDYSDRIWKHKTKLLKTIKSQFKQGLIQGKSNHELAKKVAKRMNVAYSNAFRLVRTENNYIYNASNKKSYEQSGIVMKYRFIATLDRRTSSKCRKKDNKVFNIKDALVGTNYPPLHPNCRSTTIPIFDKVMDINKFRRAKSLGRYYFVPSNLSYEKWYKKYGA</sequence>
<accession>A0ACB5UEV9</accession>
<keyword evidence="2" id="KW-1185">Reference proteome</keyword>
<protein>
    <submittedName>
        <fullName evidence="1">Minor capsid protein</fullName>
    </submittedName>
</protein>